<evidence type="ECO:0000313" key="2">
    <source>
        <dbReference type="EMBL" id="SVC88559.1"/>
    </source>
</evidence>
<dbReference type="AlphaFoldDB" id="A0A382QSS4"/>
<dbReference type="InterPro" id="IPR013132">
    <property type="entry name" value="PseI/NeuA/B-like_N"/>
</dbReference>
<evidence type="ECO:0000259" key="1">
    <source>
        <dbReference type="Pfam" id="PF03102"/>
    </source>
</evidence>
<dbReference type="Pfam" id="PF03102">
    <property type="entry name" value="NeuB"/>
    <property type="match status" value="1"/>
</dbReference>
<feature type="domain" description="PseI/NeuA/B-like" evidence="1">
    <location>
        <begin position="23"/>
        <end position="224"/>
    </location>
</feature>
<dbReference type="InterPro" id="IPR051690">
    <property type="entry name" value="PseI-like"/>
</dbReference>
<dbReference type="GO" id="GO:0047444">
    <property type="term" value="F:N-acylneuraminate-9-phosphate synthase activity"/>
    <property type="evidence" value="ECO:0007669"/>
    <property type="project" value="TreeGrafter"/>
</dbReference>
<accession>A0A382QSS4</accession>
<dbReference type="InterPro" id="IPR013785">
    <property type="entry name" value="Aldolase_TIM"/>
</dbReference>
<dbReference type="EMBL" id="UINC01116668">
    <property type="protein sequence ID" value="SVC88559.1"/>
    <property type="molecule type" value="Genomic_DNA"/>
</dbReference>
<dbReference type="Gene3D" id="3.20.20.70">
    <property type="entry name" value="Aldolase class I"/>
    <property type="match status" value="1"/>
</dbReference>
<gene>
    <name evidence="2" type="ORF">METZ01_LOCUS341413</name>
</gene>
<dbReference type="PANTHER" id="PTHR42966:SF1">
    <property type="entry name" value="SIALIC ACID SYNTHASE"/>
    <property type="match status" value="1"/>
</dbReference>
<organism evidence="2">
    <name type="scientific">marine metagenome</name>
    <dbReference type="NCBI Taxonomy" id="408172"/>
    <lineage>
        <taxon>unclassified sequences</taxon>
        <taxon>metagenomes</taxon>
        <taxon>ecological metagenomes</taxon>
    </lineage>
</organism>
<name>A0A382QSS4_9ZZZZ</name>
<reference evidence="2" key="1">
    <citation type="submission" date="2018-05" db="EMBL/GenBank/DDBJ databases">
        <authorList>
            <person name="Lanie J.A."/>
            <person name="Ng W.-L."/>
            <person name="Kazmierczak K.M."/>
            <person name="Andrzejewski T.M."/>
            <person name="Davidsen T.M."/>
            <person name="Wayne K.J."/>
            <person name="Tettelin H."/>
            <person name="Glass J.I."/>
            <person name="Rusch D."/>
            <person name="Podicherti R."/>
            <person name="Tsui H.-C.T."/>
            <person name="Winkler M.E."/>
        </authorList>
    </citation>
    <scope>NUCLEOTIDE SEQUENCE</scope>
</reference>
<dbReference type="SUPFAM" id="SSF51569">
    <property type="entry name" value="Aldolase"/>
    <property type="match status" value="1"/>
</dbReference>
<dbReference type="PANTHER" id="PTHR42966">
    <property type="entry name" value="N-ACETYLNEURAMINATE SYNTHASE"/>
    <property type="match status" value="1"/>
</dbReference>
<protein>
    <recommendedName>
        <fullName evidence="1">PseI/NeuA/B-like domain-containing protein</fullName>
    </recommendedName>
</protein>
<sequence>MVFIVAEIGINWDGDFELVKDLMKNAKKAGFDAVKFQAFDKNITKNHPESNRLLKSSISKSNVNKIDKISREIDIEWFCTPMYPDAVNFLEPFVQRYKIRELDGRPLLENNSTSLIEKVLDTGKEVFVSSNRSPKHSKLYTNKKIKWLYCVPKYPCSINDLDFSSIDDFQGYSNHCNDISAVIQAASCGIEIIEIHVTVDKSKNYIDNPVSFNFEECSFAINKIKK</sequence>
<proteinExistence type="predicted"/>
<dbReference type="GO" id="GO:0016051">
    <property type="term" value="P:carbohydrate biosynthetic process"/>
    <property type="evidence" value="ECO:0007669"/>
    <property type="project" value="InterPro"/>
</dbReference>